<dbReference type="PRINTS" id="PR00344">
    <property type="entry name" value="BCTRLSENSOR"/>
</dbReference>
<dbReference type="SUPFAM" id="SSF47384">
    <property type="entry name" value="Homodimeric domain of signal transducing histidine kinase"/>
    <property type="match status" value="1"/>
</dbReference>
<dbReference type="InterPro" id="IPR036097">
    <property type="entry name" value="HisK_dim/P_sf"/>
</dbReference>
<dbReference type="Gene3D" id="3.30.565.10">
    <property type="entry name" value="Histidine kinase-like ATPase, C-terminal domain"/>
    <property type="match status" value="1"/>
</dbReference>
<evidence type="ECO:0000256" key="2">
    <source>
        <dbReference type="ARBA" id="ARBA00012438"/>
    </source>
</evidence>
<comment type="catalytic activity">
    <reaction evidence="1">
        <text>ATP + protein L-histidine = ADP + protein N-phospho-L-histidine.</text>
        <dbReference type="EC" id="2.7.13.3"/>
    </reaction>
</comment>
<dbReference type="OrthoDB" id="9811889at2"/>
<keyword evidence="6" id="KW-1185">Reference proteome</keyword>
<dbReference type="SUPFAM" id="SSF55781">
    <property type="entry name" value="GAF domain-like"/>
    <property type="match status" value="1"/>
</dbReference>
<dbReference type="Pfam" id="PF02518">
    <property type="entry name" value="HATPase_c"/>
    <property type="match status" value="1"/>
</dbReference>
<keyword evidence="5" id="KW-0418">Kinase</keyword>
<dbReference type="SUPFAM" id="SSF55874">
    <property type="entry name" value="ATPase domain of HSP90 chaperone/DNA topoisomerase II/histidine kinase"/>
    <property type="match status" value="1"/>
</dbReference>
<protein>
    <recommendedName>
        <fullName evidence="2">histidine kinase</fullName>
        <ecNumber evidence="2">2.7.13.3</ecNumber>
    </recommendedName>
</protein>
<sequence>MSSNITPIPANEMDRILNLYEFDIDYSNLESTFKDLTTLAAKICGTDISLINLIDSYTQWSISNFGLAIDQMAREDSVCQYTILEQEQFEVEDLSVDNRFKSKSYVDSPLNLRYYFGVPLRTNSGHNIGALCVLDKDLKKLSPEKIEMLKIVANEIITRLNTIKVVQDLKTKLHSEKETSKKVAHDTRGPLAGIIGISQIIKDQVEDDTKLNDIFEMVNLIHRGGRSVLDLADEILSEKRISKPITEDDFNLSILKEKITKLYTPQARLKDINFVVNINEVQKCIPFAKNKVLQIVGNLISNAMKFTNQNGDVIVNLDLREIDEKVSLNITVVDTGVGINDEMIDSILNGSKTSTNGTEGEKGYGFGLKMIKHLIDGLNGEMEITSIEGEGTRFEVMLPQY</sequence>
<dbReference type="CDD" id="cd00082">
    <property type="entry name" value="HisKA"/>
    <property type="match status" value="1"/>
</dbReference>
<dbReference type="Gene3D" id="1.10.287.130">
    <property type="match status" value="1"/>
</dbReference>
<dbReference type="InterPro" id="IPR036890">
    <property type="entry name" value="HATPase_C_sf"/>
</dbReference>
<dbReference type="EC" id="2.7.13.3" evidence="2"/>
<dbReference type="SMART" id="SM00387">
    <property type="entry name" value="HATPase_c"/>
    <property type="match status" value="1"/>
</dbReference>
<dbReference type="Proteomes" id="UP000310477">
    <property type="component" value="Unassembled WGS sequence"/>
</dbReference>
<keyword evidence="5" id="KW-0808">Transferase</keyword>
<organism evidence="5 6">
    <name type="scientific">Pedobacter cryotolerans</name>
    <dbReference type="NCBI Taxonomy" id="2571270"/>
    <lineage>
        <taxon>Bacteria</taxon>
        <taxon>Pseudomonadati</taxon>
        <taxon>Bacteroidota</taxon>
        <taxon>Sphingobacteriia</taxon>
        <taxon>Sphingobacteriales</taxon>
        <taxon>Sphingobacteriaceae</taxon>
        <taxon>Pedobacter</taxon>
    </lineage>
</organism>
<dbReference type="GO" id="GO:0000155">
    <property type="term" value="F:phosphorelay sensor kinase activity"/>
    <property type="evidence" value="ECO:0007669"/>
    <property type="project" value="InterPro"/>
</dbReference>
<evidence type="ECO:0000256" key="1">
    <source>
        <dbReference type="ARBA" id="ARBA00000085"/>
    </source>
</evidence>
<reference evidence="5 6" key="1">
    <citation type="submission" date="2019-04" db="EMBL/GenBank/DDBJ databases">
        <title>Pedobacter sp. AR-2-6 sp. nov., isolated from Arctic soil.</title>
        <authorList>
            <person name="Dahal R.H."/>
            <person name="Kim D.-U."/>
        </authorList>
    </citation>
    <scope>NUCLEOTIDE SEQUENCE [LARGE SCALE GENOMIC DNA]</scope>
    <source>
        <strain evidence="5 6">AR-2-6</strain>
    </source>
</reference>
<dbReference type="InterPro" id="IPR003018">
    <property type="entry name" value="GAF"/>
</dbReference>
<dbReference type="InterPro" id="IPR005467">
    <property type="entry name" value="His_kinase_dom"/>
</dbReference>
<dbReference type="InterPro" id="IPR004358">
    <property type="entry name" value="Sig_transdc_His_kin-like_C"/>
</dbReference>
<dbReference type="AlphaFoldDB" id="A0A4U1C2G7"/>
<gene>
    <name evidence="5" type="ORF">FA045_10640</name>
</gene>
<accession>A0A4U1C2G7</accession>
<dbReference type="RefSeq" id="WP_136877059.1">
    <property type="nucleotide sequence ID" value="NZ_SWBO01000005.1"/>
</dbReference>
<dbReference type="Pfam" id="PF01590">
    <property type="entry name" value="GAF"/>
    <property type="match status" value="1"/>
</dbReference>
<dbReference type="InterPro" id="IPR029016">
    <property type="entry name" value="GAF-like_dom_sf"/>
</dbReference>
<evidence type="ECO:0000313" key="5">
    <source>
        <dbReference type="EMBL" id="TKB99894.1"/>
    </source>
</evidence>
<dbReference type="PANTHER" id="PTHR43102:SF2">
    <property type="entry name" value="GAF DOMAIN-CONTAINING PROTEIN"/>
    <property type="match status" value="1"/>
</dbReference>
<dbReference type="Gene3D" id="3.30.450.40">
    <property type="match status" value="1"/>
</dbReference>
<feature type="domain" description="Histidine kinase" evidence="4">
    <location>
        <begin position="182"/>
        <end position="401"/>
    </location>
</feature>
<keyword evidence="3" id="KW-0597">Phosphoprotein</keyword>
<evidence type="ECO:0000259" key="4">
    <source>
        <dbReference type="PROSITE" id="PS50109"/>
    </source>
</evidence>
<comment type="caution">
    <text evidence="5">The sequence shown here is derived from an EMBL/GenBank/DDBJ whole genome shotgun (WGS) entry which is preliminary data.</text>
</comment>
<dbReference type="EMBL" id="SWBO01000005">
    <property type="protein sequence ID" value="TKB99894.1"/>
    <property type="molecule type" value="Genomic_DNA"/>
</dbReference>
<dbReference type="InterPro" id="IPR003594">
    <property type="entry name" value="HATPase_dom"/>
</dbReference>
<evidence type="ECO:0000256" key="3">
    <source>
        <dbReference type="ARBA" id="ARBA00022553"/>
    </source>
</evidence>
<dbReference type="InterPro" id="IPR003661">
    <property type="entry name" value="HisK_dim/P_dom"/>
</dbReference>
<evidence type="ECO:0000313" key="6">
    <source>
        <dbReference type="Proteomes" id="UP000310477"/>
    </source>
</evidence>
<proteinExistence type="predicted"/>
<dbReference type="PANTHER" id="PTHR43102">
    <property type="entry name" value="SLR1143 PROTEIN"/>
    <property type="match status" value="1"/>
</dbReference>
<name>A0A4U1C2G7_9SPHI</name>
<dbReference type="PROSITE" id="PS50109">
    <property type="entry name" value="HIS_KIN"/>
    <property type="match status" value="1"/>
</dbReference>
<dbReference type="SMART" id="SM00388">
    <property type="entry name" value="HisKA"/>
    <property type="match status" value="1"/>
</dbReference>